<dbReference type="Proteomes" id="UP001174136">
    <property type="component" value="Unassembled WGS sequence"/>
</dbReference>
<dbReference type="AlphaFoldDB" id="A0AA47MRJ0"/>
<protein>
    <submittedName>
        <fullName evidence="1">Uncharacterized protein</fullName>
    </submittedName>
</protein>
<name>A0AA47MRJ0_MERPO</name>
<comment type="caution">
    <text evidence="1">The sequence shown here is derived from an EMBL/GenBank/DDBJ whole genome shotgun (WGS) entry which is preliminary data.</text>
</comment>
<dbReference type="EMBL" id="JAOPHQ010002864">
    <property type="protein sequence ID" value="KAK0145328.1"/>
    <property type="molecule type" value="Genomic_DNA"/>
</dbReference>
<keyword evidence="2" id="KW-1185">Reference proteome</keyword>
<evidence type="ECO:0000313" key="2">
    <source>
        <dbReference type="Proteomes" id="UP001174136"/>
    </source>
</evidence>
<proteinExistence type="predicted"/>
<organism evidence="1 2">
    <name type="scientific">Merluccius polli</name>
    <name type="common">Benguela hake</name>
    <name type="synonym">Merluccius cadenati</name>
    <dbReference type="NCBI Taxonomy" id="89951"/>
    <lineage>
        <taxon>Eukaryota</taxon>
        <taxon>Metazoa</taxon>
        <taxon>Chordata</taxon>
        <taxon>Craniata</taxon>
        <taxon>Vertebrata</taxon>
        <taxon>Euteleostomi</taxon>
        <taxon>Actinopterygii</taxon>
        <taxon>Neopterygii</taxon>
        <taxon>Teleostei</taxon>
        <taxon>Neoteleostei</taxon>
        <taxon>Acanthomorphata</taxon>
        <taxon>Zeiogadaria</taxon>
        <taxon>Gadariae</taxon>
        <taxon>Gadiformes</taxon>
        <taxon>Gadoidei</taxon>
        <taxon>Merlucciidae</taxon>
        <taxon>Merluccius</taxon>
    </lineage>
</organism>
<accession>A0AA47MRJ0</accession>
<evidence type="ECO:0000313" key="1">
    <source>
        <dbReference type="EMBL" id="KAK0145328.1"/>
    </source>
</evidence>
<gene>
    <name evidence="1" type="ORF">N1851_015776</name>
</gene>
<reference evidence="1" key="1">
    <citation type="journal article" date="2023" name="Front. Mar. Sci.">
        <title>A new Merluccius polli reference genome to investigate the effects of global change in West African waters.</title>
        <authorList>
            <person name="Mateo J.L."/>
            <person name="Blanco-Fernandez C."/>
            <person name="Garcia-Vazquez E."/>
            <person name="Machado-Schiaffino G."/>
        </authorList>
    </citation>
    <scope>NUCLEOTIDE SEQUENCE</scope>
    <source>
        <strain evidence="1">C29</strain>
        <tissue evidence="1">Fin</tissue>
    </source>
</reference>
<sequence length="122" mass="14007">MTETWGRLASVEAEVYACTSTNSGHPGHVTEKRRVCDQNIELLVEALQVPAFQNQQVQEQLFPFSCHLAELCTEAAVSFRHGEPGPPKLHRLWRVARDARDRFRREPRRMGCLAKWHLWNGG</sequence>